<sequence>MLLQLNTYAKIAGLLHDEWVENADRWVAGFLEKFEEGCHSMFFLSTSLLNFRLAMLSCRLPLRHRLGHHGTQDIFDASTSPRVQTARSVYAQPAVWSQKVIGRIASLSAVSSKKRTGQELGRLVWQAPQCSSCGTASGSHGVRRLEWKGVGVHRDWRTGASVLQLAEFLQSAYSLAAWAVCSHGLCGRRWRPTRPVYVQPTVWSQKVIRRIASLSTESGKKRTVHELGRLTW</sequence>
<dbReference type="AlphaFoldDB" id="A0AAP0BSI4"/>
<evidence type="ECO:0000313" key="2">
    <source>
        <dbReference type="Proteomes" id="UP001418222"/>
    </source>
</evidence>
<reference evidence="1 2" key="1">
    <citation type="journal article" date="2022" name="Nat. Plants">
        <title>Genomes of leafy and leafless Platanthera orchids illuminate the evolution of mycoheterotrophy.</title>
        <authorList>
            <person name="Li M.H."/>
            <person name="Liu K.W."/>
            <person name="Li Z."/>
            <person name="Lu H.C."/>
            <person name="Ye Q.L."/>
            <person name="Zhang D."/>
            <person name="Wang J.Y."/>
            <person name="Li Y.F."/>
            <person name="Zhong Z.M."/>
            <person name="Liu X."/>
            <person name="Yu X."/>
            <person name="Liu D.K."/>
            <person name="Tu X.D."/>
            <person name="Liu B."/>
            <person name="Hao Y."/>
            <person name="Liao X.Y."/>
            <person name="Jiang Y.T."/>
            <person name="Sun W.H."/>
            <person name="Chen J."/>
            <person name="Chen Y.Q."/>
            <person name="Ai Y."/>
            <person name="Zhai J.W."/>
            <person name="Wu S.S."/>
            <person name="Zhou Z."/>
            <person name="Hsiao Y.Y."/>
            <person name="Wu W.L."/>
            <person name="Chen Y.Y."/>
            <person name="Lin Y.F."/>
            <person name="Hsu J.L."/>
            <person name="Li C.Y."/>
            <person name="Wang Z.W."/>
            <person name="Zhao X."/>
            <person name="Zhong W.Y."/>
            <person name="Ma X.K."/>
            <person name="Ma L."/>
            <person name="Huang J."/>
            <person name="Chen G.Z."/>
            <person name="Huang M.Z."/>
            <person name="Huang L."/>
            <person name="Peng D.H."/>
            <person name="Luo Y.B."/>
            <person name="Zou S.Q."/>
            <person name="Chen S.P."/>
            <person name="Lan S."/>
            <person name="Tsai W.C."/>
            <person name="Van de Peer Y."/>
            <person name="Liu Z.J."/>
        </authorList>
    </citation>
    <scope>NUCLEOTIDE SEQUENCE [LARGE SCALE GENOMIC DNA]</scope>
    <source>
        <strain evidence="1">Lor287</strain>
    </source>
</reference>
<keyword evidence="2" id="KW-1185">Reference proteome</keyword>
<proteinExistence type="predicted"/>
<name>A0AAP0BSI4_9ASPA</name>
<organism evidence="1 2">
    <name type="scientific">Platanthera zijinensis</name>
    <dbReference type="NCBI Taxonomy" id="2320716"/>
    <lineage>
        <taxon>Eukaryota</taxon>
        <taxon>Viridiplantae</taxon>
        <taxon>Streptophyta</taxon>
        <taxon>Embryophyta</taxon>
        <taxon>Tracheophyta</taxon>
        <taxon>Spermatophyta</taxon>
        <taxon>Magnoliopsida</taxon>
        <taxon>Liliopsida</taxon>
        <taxon>Asparagales</taxon>
        <taxon>Orchidaceae</taxon>
        <taxon>Orchidoideae</taxon>
        <taxon>Orchideae</taxon>
        <taxon>Orchidinae</taxon>
        <taxon>Platanthera</taxon>
    </lineage>
</organism>
<dbReference type="Proteomes" id="UP001418222">
    <property type="component" value="Unassembled WGS sequence"/>
</dbReference>
<evidence type="ECO:0000313" key="1">
    <source>
        <dbReference type="EMBL" id="KAK8947066.1"/>
    </source>
</evidence>
<comment type="caution">
    <text evidence="1">The sequence shown here is derived from an EMBL/GenBank/DDBJ whole genome shotgun (WGS) entry which is preliminary data.</text>
</comment>
<accession>A0AAP0BSI4</accession>
<protein>
    <submittedName>
        <fullName evidence="1">Uncharacterized protein</fullName>
    </submittedName>
</protein>
<gene>
    <name evidence="1" type="ORF">KSP39_PZI007204</name>
</gene>
<dbReference type="EMBL" id="JBBWWQ010000005">
    <property type="protein sequence ID" value="KAK8947066.1"/>
    <property type="molecule type" value="Genomic_DNA"/>
</dbReference>